<dbReference type="EMBL" id="UINC01221828">
    <property type="protein sequence ID" value="SVE50321.1"/>
    <property type="molecule type" value="Genomic_DNA"/>
</dbReference>
<protein>
    <submittedName>
        <fullName evidence="1">Uncharacterized protein</fullName>
    </submittedName>
</protein>
<dbReference type="AlphaFoldDB" id="A0A383E0T3"/>
<organism evidence="1">
    <name type="scientific">marine metagenome</name>
    <dbReference type="NCBI Taxonomy" id="408172"/>
    <lineage>
        <taxon>unclassified sequences</taxon>
        <taxon>metagenomes</taxon>
        <taxon>ecological metagenomes</taxon>
    </lineage>
</organism>
<gene>
    <name evidence="1" type="ORF">METZ01_LOCUS503175</name>
</gene>
<reference evidence="1" key="1">
    <citation type="submission" date="2018-05" db="EMBL/GenBank/DDBJ databases">
        <authorList>
            <person name="Lanie J.A."/>
            <person name="Ng W.-L."/>
            <person name="Kazmierczak K.M."/>
            <person name="Andrzejewski T.M."/>
            <person name="Davidsen T.M."/>
            <person name="Wayne K.J."/>
            <person name="Tettelin H."/>
            <person name="Glass J.I."/>
            <person name="Rusch D."/>
            <person name="Podicherti R."/>
            <person name="Tsui H.-C.T."/>
            <person name="Winkler M.E."/>
        </authorList>
    </citation>
    <scope>NUCLEOTIDE SEQUENCE</scope>
</reference>
<sequence>MKLKATAGQIDKHNVITQLFPNQDTITSKELKTIKTLLSADGKTSLAYYITDNFGTGRRGVYHLPKLVNGNFVVADDIVTTPTGKKLK</sequence>
<feature type="non-terminal residue" evidence="1">
    <location>
        <position position="88"/>
    </location>
</feature>
<accession>A0A383E0T3</accession>
<evidence type="ECO:0000313" key="1">
    <source>
        <dbReference type="EMBL" id="SVE50321.1"/>
    </source>
</evidence>
<proteinExistence type="predicted"/>
<name>A0A383E0T3_9ZZZZ</name>